<dbReference type="GO" id="GO:0005886">
    <property type="term" value="C:plasma membrane"/>
    <property type="evidence" value="ECO:0007669"/>
    <property type="project" value="UniProtKB-SubCell"/>
</dbReference>
<evidence type="ECO:0000256" key="1">
    <source>
        <dbReference type="ARBA" id="ARBA00004141"/>
    </source>
</evidence>
<dbReference type="PANTHER" id="PTHR43496:SF1">
    <property type="entry name" value="POLYGALACTURONAN_RHAMNOGALACTURONAN TRANSPORT SYSTEM PERMEASE PROTEIN YTEP"/>
    <property type="match status" value="1"/>
</dbReference>
<dbReference type="Pfam" id="PF00528">
    <property type="entry name" value="BPD_transp_1"/>
    <property type="match status" value="1"/>
</dbReference>
<name>A0A919XZ99_9BACL</name>
<protein>
    <submittedName>
        <fullName evidence="8">Sugar ABC transporter permease</fullName>
    </submittedName>
</protein>
<dbReference type="InterPro" id="IPR000515">
    <property type="entry name" value="MetI-like"/>
</dbReference>
<keyword evidence="4 6" id="KW-1133">Transmembrane helix</keyword>
<feature type="transmembrane region" description="Helical" evidence="6">
    <location>
        <begin position="224"/>
        <end position="244"/>
    </location>
</feature>
<dbReference type="PROSITE" id="PS50928">
    <property type="entry name" value="ABC_TM1"/>
    <property type="match status" value="1"/>
</dbReference>
<feature type="transmembrane region" description="Helical" evidence="6">
    <location>
        <begin position="99"/>
        <end position="119"/>
    </location>
</feature>
<feature type="transmembrane region" description="Helical" evidence="6">
    <location>
        <begin position="286"/>
        <end position="308"/>
    </location>
</feature>
<sequence>MPELKLQPQHLIYKKPSLIQAIKKDYKKNKWLILMALPVVAWYILFHYVPMYGVIIAFKQFSPIKGIWDSAWVGLRHFQDFFSSISAWRVIRNTLLINFYQLLFAFPAPIILALLLNEIKSKYFKKTIQTVTYLPHFVSTVVICGMIIDFFAKSGLINDIVAYFGGSRTIFLVEAGWFRTIYVGTGIWQGVGWGSIIYLASLTAIDTELYEAVTIDGAGRWKQFVHITLPGIAPTIVILLIMNIGHMMSEGYEKVILLYNPSTYETADIISSFVYRRGLVEANYSFSAAVGLFNSIVNLTLIVTANYVSRKVNETSLW</sequence>
<evidence type="ECO:0000256" key="4">
    <source>
        <dbReference type="ARBA" id="ARBA00022989"/>
    </source>
</evidence>
<dbReference type="SUPFAM" id="SSF161098">
    <property type="entry name" value="MetI-like"/>
    <property type="match status" value="1"/>
</dbReference>
<keyword evidence="5 6" id="KW-0472">Membrane</keyword>
<keyword evidence="2 6" id="KW-0813">Transport</keyword>
<evidence type="ECO:0000259" key="7">
    <source>
        <dbReference type="PROSITE" id="PS50928"/>
    </source>
</evidence>
<comment type="similarity">
    <text evidence="6">Belongs to the binding-protein-dependent transport system permease family.</text>
</comment>
<evidence type="ECO:0000256" key="5">
    <source>
        <dbReference type="ARBA" id="ARBA00023136"/>
    </source>
</evidence>
<evidence type="ECO:0000313" key="8">
    <source>
        <dbReference type="EMBL" id="GIO39600.1"/>
    </source>
</evidence>
<keyword evidence="9" id="KW-1185">Reference proteome</keyword>
<feature type="domain" description="ABC transmembrane type-1" evidence="7">
    <location>
        <begin position="91"/>
        <end position="305"/>
    </location>
</feature>
<feature type="transmembrane region" description="Helical" evidence="6">
    <location>
        <begin position="31"/>
        <end position="49"/>
    </location>
</feature>
<comment type="subcellular location">
    <subcellularLocation>
        <location evidence="6">Cell membrane</location>
        <topology evidence="6">Multi-pass membrane protein</topology>
    </subcellularLocation>
    <subcellularLocation>
        <location evidence="1">Membrane</location>
        <topology evidence="1">Multi-pass membrane protein</topology>
    </subcellularLocation>
</comment>
<dbReference type="EMBL" id="BORR01000024">
    <property type="protein sequence ID" value="GIO39600.1"/>
    <property type="molecule type" value="Genomic_DNA"/>
</dbReference>
<feature type="transmembrane region" description="Helical" evidence="6">
    <location>
        <begin position="185"/>
        <end position="204"/>
    </location>
</feature>
<keyword evidence="3 6" id="KW-0812">Transmembrane</keyword>
<dbReference type="AlphaFoldDB" id="A0A919XZ99"/>
<proteinExistence type="inferred from homology"/>
<accession>A0A919XZ99</accession>
<evidence type="ECO:0000256" key="2">
    <source>
        <dbReference type="ARBA" id="ARBA00022448"/>
    </source>
</evidence>
<gene>
    <name evidence="8" type="ORF">J41TS12_44610</name>
</gene>
<dbReference type="InterPro" id="IPR035906">
    <property type="entry name" value="MetI-like_sf"/>
</dbReference>
<feature type="transmembrane region" description="Helical" evidence="6">
    <location>
        <begin position="131"/>
        <end position="148"/>
    </location>
</feature>
<reference evidence="8 9" key="1">
    <citation type="submission" date="2021-03" db="EMBL/GenBank/DDBJ databases">
        <title>Antimicrobial resistance genes in bacteria isolated from Japanese honey, and their potential for conferring macrolide and lincosamide resistance in the American foulbrood pathogen Paenibacillus larvae.</title>
        <authorList>
            <person name="Okamoto M."/>
            <person name="Kumagai M."/>
            <person name="Kanamori H."/>
            <person name="Takamatsu D."/>
        </authorList>
    </citation>
    <scope>NUCLEOTIDE SEQUENCE [LARGE SCALE GENOMIC DNA]</scope>
    <source>
        <strain evidence="8 9">J41TS12</strain>
    </source>
</reference>
<dbReference type="Proteomes" id="UP000681162">
    <property type="component" value="Unassembled WGS sequence"/>
</dbReference>
<dbReference type="Gene3D" id="1.10.3720.10">
    <property type="entry name" value="MetI-like"/>
    <property type="match status" value="1"/>
</dbReference>
<evidence type="ECO:0000313" key="9">
    <source>
        <dbReference type="Proteomes" id="UP000681162"/>
    </source>
</evidence>
<organism evidence="8 9">
    <name type="scientific">Paenibacillus antibioticophila</name>
    <dbReference type="NCBI Taxonomy" id="1274374"/>
    <lineage>
        <taxon>Bacteria</taxon>
        <taxon>Bacillati</taxon>
        <taxon>Bacillota</taxon>
        <taxon>Bacilli</taxon>
        <taxon>Bacillales</taxon>
        <taxon>Paenibacillaceae</taxon>
        <taxon>Paenibacillus</taxon>
    </lineage>
</organism>
<dbReference type="GO" id="GO:0055085">
    <property type="term" value="P:transmembrane transport"/>
    <property type="evidence" value="ECO:0007669"/>
    <property type="project" value="InterPro"/>
</dbReference>
<dbReference type="CDD" id="cd06261">
    <property type="entry name" value="TM_PBP2"/>
    <property type="match status" value="1"/>
</dbReference>
<evidence type="ECO:0000256" key="3">
    <source>
        <dbReference type="ARBA" id="ARBA00022692"/>
    </source>
</evidence>
<dbReference type="PANTHER" id="PTHR43496">
    <property type="entry name" value="PROTEIN LPLB"/>
    <property type="match status" value="1"/>
</dbReference>
<comment type="caution">
    <text evidence="8">The sequence shown here is derived from an EMBL/GenBank/DDBJ whole genome shotgun (WGS) entry which is preliminary data.</text>
</comment>
<evidence type="ECO:0000256" key="6">
    <source>
        <dbReference type="RuleBase" id="RU363032"/>
    </source>
</evidence>